<sequence length="132" mass="14436">MYTNWVILGLAALVATSQAFLPQNQLCGSNKECSSHCQDGEFHIMSDGNNTAPYFACKQAVKPYYQATYCTLNSDFRKHIGRGPCEAAGGRLRVVDGSEFCDLLLADVDKYHKACEQANGKPHNIGGQKQMG</sequence>
<feature type="chain" id="PRO_5040885883" evidence="1">
    <location>
        <begin position="20"/>
        <end position="132"/>
    </location>
</feature>
<dbReference type="Proteomes" id="UP001149165">
    <property type="component" value="Unassembled WGS sequence"/>
</dbReference>
<reference evidence="2" key="1">
    <citation type="submission" date="2022-11" db="EMBL/GenBank/DDBJ databases">
        <authorList>
            <person name="Petersen C."/>
        </authorList>
    </citation>
    <scope>NUCLEOTIDE SEQUENCE</scope>
    <source>
        <strain evidence="2">IBT 30069</strain>
    </source>
</reference>
<evidence type="ECO:0000313" key="2">
    <source>
        <dbReference type="EMBL" id="KAJ5092780.1"/>
    </source>
</evidence>
<organism evidence="2 3">
    <name type="scientific">Penicillium angulare</name>
    <dbReference type="NCBI Taxonomy" id="116970"/>
    <lineage>
        <taxon>Eukaryota</taxon>
        <taxon>Fungi</taxon>
        <taxon>Dikarya</taxon>
        <taxon>Ascomycota</taxon>
        <taxon>Pezizomycotina</taxon>
        <taxon>Eurotiomycetes</taxon>
        <taxon>Eurotiomycetidae</taxon>
        <taxon>Eurotiales</taxon>
        <taxon>Aspergillaceae</taxon>
        <taxon>Penicillium</taxon>
    </lineage>
</organism>
<reference evidence="2" key="2">
    <citation type="journal article" date="2023" name="IMA Fungus">
        <title>Comparative genomic study of the Penicillium genus elucidates a diverse pangenome and 15 lateral gene transfer events.</title>
        <authorList>
            <person name="Petersen C."/>
            <person name="Sorensen T."/>
            <person name="Nielsen M.R."/>
            <person name="Sondergaard T.E."/>
            <person name="Sorensen J.L."/>
            <person name="Fitzpatrick D.A."/>
            <person name="Frisvad J.C."/>
            <person name="Nielsen K.L."/>
        </authorList>
    </citation>
    <scope>NUCLEOTIDE SEQUENCE</scope>
    <source>
        <strain evidence="2">IBT 30069</strain>
    </source>
</reference>
<accession>A0A9W9F361</accession>
<gene>
    <name evidence="2" type="ORF">N7456_008641</name>
</gene>
<evidence type="ECO:0000256" key="1">
    <source>
        <dbReference type="SAM" id="SignalP"/>
    </source>
</evidence>
<comment type="caution">
    <text evidence="2">The sequence shown here is derived from an EMBL/GenBank/DDBJ whole genome shotgun (WGS) entry which is preliminary data.</text>
</comment>
<proteinExistence type="predicted"/>
<protein>
    <submittedName>
        <fullName evidence="2">Uncharacterized protein</fullName>
    </submittedName>
</protein>
<evidence type="ECO:0000313" key="3">
    <source>
        <dbReference type="Proteomes" id="UP001149165"/>
    </source>
</evidence>
<name>A0A9W9F361_9EURO</name>
<keyword evidence="3" id="KW-1185">Reference proteome</keyword>
<feature type="signal peptide" evidence="1">
    <location>
        <begin position="1"/>
        <end position="19"/>
    </location>
</feature>
<dbReference type="AlphaFoldDB" id="A0A9W9F361"/>
<dbReference type="EMBL" id="JAPQKH010000006">
    <property type="protein sequence ID" value="KAJ5092780.1"/>
    <property type="molecule type" value="Genomic_DNA"/>
</dbReference>
<keyword evidence="1" id="KW-0732">Signal</keyword>